<gene>
    <name evidence="1" type="ORF">A7J50_2633</name>
</gene>
<dbReference type="AlphaFoldDB" id="A0A172Z0V0"/>
<evidence type="ECO:0000313" key="2">
    <source>
        <dbReference type="Proteomes" id="UP000077829"/>
    </source>
</evidence>
<sequence>MCTSVTSAVLRLPPIPPHYIRAAEQKQVREMTGPVSRPAGDHRSAQRIIEQSLITRRFLDGRDHYQVGDDLKLQVGDWTNANPDPEARADAAYNLDKVLRFIDNVDDQTLHASVSRNGYIDGFSDSGYARVENSEASLLRRFSWYGYEELRNQPT</sequence>
<dbReference type="KEGG" id="panr:A7J50_2633"/>
<name>A0A172Z0V0_9PSED</name>
<dbReference type="EMBL" id="CP015600">
    <property type="protein sequence ID" value="ANF86031.1"/>
    <property type="molecule type" value="Genomic_DNA"/>
</dbReference>
<accession>A0A172Z0V0</accession>
<dbReference type="Proteomes" id="UP000077829">
    <property type="component" value="Chromosome"/>
</dbReference>
<reference evidence="1 2" key="1">
    <citation type="submission" date="2016-05" db="EMBL/GenBank/DDBJ databases">
        <title>Complete genome sequence of Pseudomonas antarctica PAMC 27494.</title>
        <authorList>
            <person name="Lee J."/>
        </authorList>
    </citation>
    <scope>NUCLEOTIDE SEQUENCE [LARGE SCALE GENOMIC DNA]</scope>
    <source>
        <strain evidence="1 2">PAMC 27494</strain>
    </source>
</reference>
<evidence type="ECO:0000313" key="1">
    <source>
        <dbReference type="EMBL" id="ANF86031.1"/>
    </source>
</evidence>
<dbReference type="PATRIC" id="fig|219572.3.peg.2707"/>
<protein>
    <submittedName>
        <fullName evidence="1">Uncharacterized protein</fullName>
    </submittedName>
</protein>
<organism evidence="1 2">
    <name type="scientific">Pseudomonas antarctica</name>
    <dbReference type="NCBI Taxonomy" id="219572"/>
    <lineage>
        <taxon>Bacteria</taxon>
        <taxon>Pseudomonadati</taxon>
        <taxon>Pseudomonadota</taxon>
        <taxon>Gammaproteobacteria</taxon>
        <taxon>Pseudomonadales</taxon>
        <taxon>Pseudomonadaceae</taxon>
        <taxon>Pseudomonas</taxon>
    </lineage>
</organism>
<proteinExistence type="predicted"/>